<dbReference type="InterPro" id="IPR042099">
    <property type="entry name" value="ANL_N_sf"/>
</dbReference>
<feature type="domain" description="AMP-dependent synthetase/ligase" evidence="2">
    <location>
        <begin position="18"/>
        <end position="368"/>
    </location>
</feature>
<dbReference type="AlphaFoldDB" id="A0AAN2WHJ2"/>
<evidence type="ECO:0000313" key="4">
    <source>
        <dbReference type="Proteomes" id="UP000336166"/>
    </source>
</evidence>
<gene>
    <name evidence="3" type="ORF">Y261_15005</name>
</gene>
<dbReference type="PROSITE" id="PS00455">
    <property type="entry name" value="AMP_BINDING"/>
    <property type="match status" value="1"/>
</dbReference>
<accession>A0AAN2WHJ2</accession>
<dbReference type="PANTHER" id="PTHR43352:SF1">
    <property type="entry name" value="ANTHRANILATE--COA LIGASE"/>
    <property type="match status" value="1"/>
</dbReference>
<dbReference type="SUPFAM" id="SSF56801">
    <property type="entry name" value="Acetyl-CoA synthetase-like"/>
    <property type="match status" value="1"/>
</dbReference>
<evidence type="ECO:0000313" key="3">
    <source>
        <dbReference type="EMBL" id="EAE2355644.1"/>
    </source>
</evidence>
<dbReference type="Pfam" id="PF00501">
    <property type="entry name" value="AMP-binding"/>
    <property type="match status" value="1"/>
</dbReference>
<evidence type="ECO:0000259" key="2">
    <source>
        <dbReference type="Pfam" id="PF00501"/>
    </source>
</evidence>
<dbReference type="InterPro" id="IPR020845">
    <property type="entry name" value="AMP-binding_CS"/>
</dbReference>
<dbReference type="Gene3D" id="3.40.50.12780">
    <property type="entry name" value="N-terminal domain of ligase-like"/>
    <property type="match status" value="1"/>
</dbReference>
<dbReference type="InterPro" id="IPR045851">
    <property type="entry name" value="AMP-bd_C_sf"/>
</dbReference>
<dbReference type="Proteomes" id="UP000336166">
    <property type="component" value="Unassembled WGS sequence"/>
</dbReference>
<dbReference type="GO" id="GO:0044550">
    <property type="term" value="P:secondary metabolite biosynthetic process"/>
    <property type="evidence" value="ECO:0007669"/>
    <property type="project" value="TreeGrafter"/>
</dbReference>
<dbReference type="EMBL" id="AAAREG010000028">
    <property type="protein sequence ID" value="EAE2355644.1"/>
    <property type="molecule type" value="Genomic_DNA"/>
</dbReference>
<comment type="caution">
    <text evidence="3">The sequence shown here is derived from an EMBL/GenBank/DDBJ whole genome shotgun (WGS) entry which is preliminary data.</text>
</comment>
<evidence type="ECO:0000256" key="1">
    <source>
        <dbReference type="ARBA" id="ARBA00022598"/>
    </source>
</evidence>
<organism evidence="3 4">
    <name type="scientific">Listeria monocytogenes</name>
    <dbReference type="NCBI Taxonomy" id="1639"/>
    <lineage>
        <taxon>Bacteria</taxon>
        <taxon>Bacillati</taxon>
        <taxon>Bacillota</taxon>
        <taxon>Bacilli</taxon>
        <taxon>Bacillales</taxon>
        <taxon>Listeriaceae</taxon>
        <taxon>Listeria</taxon>
    </lineage>
</organism>
<protein>
    <recommendedName>
        <fullName evidence="2">AMP-dependent synthetase/ligase domain-containing protein</fullName>
    </recommendedName>
</protein>
<dbReference type="GO" id="GO:0016878">
    <property type="term" value="F:acid-thiol ligase activity"/>
    <property type="evidence" value="ECO:0007669"/>
    <property type="project" value="TreeGrafter"/>
</dbReference>
<keyword evidence="1" id="KW-0436">Ligase</keyword>
<sequence>MFNAVEYFIKEKNIDIGNKNKVAIHYNNEKISYSKLYSEVHKISDLLKKNNVESYERVAILMEEKPISIYSFWGTMKMKGTPYFLNSEIDNEEMKYILVKSSATVLIVSDKLWEKFKIDLNDTLVKIVFVFNNNSMQFTTINLNQSSYDKVNQLDFPNIRKDGGFIIFSSGTTGKPKGILHSQKNMYYSYQEYSKKHLKITEEDVFYSTSRLTYTFGFANSTYYSFGGGASVILSEKNDVWTIAENINKYRPTVLATVPSTMQMLFKARKLLKLDLSSVRVIITAGEKFSNGFYEEWRSEFDTKIIDVFGSSEILSAIISTSLGSHMEGGEKVGENVAKLINTETNKEIIGEGTGVLEIEGNSVSNEYIGEKPNREKKFRTNDIFYRSKNDLYQYVGRSNNITKVNGMFVNVEIIERELEDIDLISDSLVIKEEEHSKLMAYIVTENLVFFTEEKAIEVMKVLKSKLAHFLCPHIIILVNSVPRNLNGKKIRKLIPEQEFLKTFKL</sequence>
<name>A0AAN2WHJ2_LISMN</name>
<dbReference type="InterPro" id="IPR000873">
    <property type="entry name" value="AMP-dep_synth/lig_dom"/>
</dbReference>
<dbReference type="PANTHER" id="PTHR43352">
    <property type="entry name" value="ACETYL-COA SYNTHETASE"/>
    <property type="match status" value="1"/>
</dbReference>
<dbReference type="Gene3D" id="3.30.300.30">
    <property type="match status" value="1"/>
</dbReference>
<reference evidence="3 4" key="1">
    <citation type="submission" date="2018-06" db="EMBL/GenBank/DDBJ databases">
        <authorList>
            <consortium name="PulseNet: The National Subtyping Network for Foodborne Disease Surveillance"/>
            <person name="Tarr C.L."/>
            <person name="Trees E."/>
            <person name="Katz L.S."/>
            <person name="Carleton-Romer H.A."/>
            <person name="Stroika S."/>
            <person name="Kucerova Z."/>
            <person name="Roache K.F."/>
            <person name="Sabol A.L."/>
            <person name="Besser J."/>
            <person name="Gerner-Smidt P."/>
        </authorList>
    </citation>
    <scope>NUCLEOTIDE SEQUENCE [LARGE SCALE GENOMIC DNA]</scope>
    <source>
        <strain evidence="3 4">PNUSAL000134</strain>
    </source>
</reference>
<proteinExistence type="predicted"/>